<dbReference type="GO" id="GO:0009252">
    <property type="term" value="P:peptidoglycan biosynthetic process"/>
    <property type="evidence" value="ECO:0007669"/>
    <property type="project" value="UniProtKB-UniRule"/>
</dbReference>
<dbReference type="Gene3D" id="3.40.50.20">
    <property type="match status" value="1"/>
</dbReference>
<evidence type="ECO:0000256" key="11">
    <source>
        <dbReference type="ARBA" id="ARBA00022984"/>
    </source>
</evidence>
<dbReference type="InterPro" id="IPR011095">
    <property type="entry name" value="Dala_Dala_lig_C"/>
</dbReference>
<dbReference type="SUPFAM" id="SSF52440">
    <property type="entry name" value="PreATP-grasp domain"/>
    <property type="match status" value="1"/>
</dbReference>
<keyword evidence="5 14" id="KW-0963">Cytoplasm</keyword>
<feature type="active site" evidence="15">
    <location>
        <position position="37"/>
    </location>
</feature>
<dbReference type="UniPathway" id="UPA00219"/>
<dbReference type="InterPro" id="IPR013815">
    <property type="entry name" value="ATP_grasp_subdomain_1"/>
</dbReference>
<dbReference type="PANTHER" id="PTHR23132">
    <property type="entry name" value="D-ALANINE--D-ALANINE LIGASE"/>
    <property type="match status" value="1"/>
</dbReference>
<feature type="binding site" evidence="16">
    <location>
        <position position="318"/>
    </location>
    <ligand>
        <name>Mg(2+)</name>
        <dbReference type="ChEBI" id="CHEBI:18420"/>
        <label>1</label>
    </ligand>
</feature>
<feature type="binding site" evidence="16">
    <location>
        <position position="320"/>
    </location>
    <ligand>
        <name>Mg(2+)</name>
        <dbReference type="ChEBI" id="CHEBI:18420"/>
        <label>2</label>
    </ligand>
</feature>
<organism evidence="19 20">
    <name type="scientific">Rikenella microfusus</name>
    <dbReference type="NCBI Taxonomy" id="28139"/>
    <lineage>
        <taxon>Bacteria</taxon>
        <taxon>Pseudomonadati</taxon>
        <taxon>Bacteroidota</taxon>
        <taxon>Bacteroidia</taxon>
        <taxon>Bacteroidales</taxon>
        <taxon>Rikenellaceae</taxon>
        <taxon>Rikenella</taxon>
    </lineage>
</organism>
<evidence type="ECO:0000256" key="13">
    <source>
        <dbReference type="ARBA" id="ARBA00047614"/>
    </source>
</evidence>
<evidence type="ECO:0000313" key="19">
    <source>
        <dbReference type="EMBL" id="SUE34103.1"/>
    </source>
</evidence>
<dbReference type="Gene3D" id="3.30.470.20">
    <property type="entry name" value="ATP-grasp fold, B domain"/>
    <property type="match status" value="1"/>
</dbReference>
<dbReference type="Pfam" id="PF07478">
    <property type="entry name" value="Dala_Dala_lig_C"/>
    <property type="match status" value="1"/>
</dbReference>
<feature type="domain" description="ATP-grasp" evidence="18">
    <location>
        <begin position="149"/>
        <end position="351"/>
    </location>
</feature>
<evidence type="ECO:0000256" key="4">
    <source>
        <dbReference type="ARBA" id="ARBA00012216"/>
    </source>
</evidence>
<dbReference type="GO" id="GO:0005737">
    <property type="term" value="C:cytoplasm"/>
    <property type="evidence" value="ECO:0007669"/>
    <property type="project" value="UniProtKB-SubCell"/>
</dbReference>
<dbReference type="SUPFAM" id="SSF56059">
    <property type="entry name" value="Glutathione synthetase ATP-binding domain-like"/>
    <property type="match status" value="1"/>
</dbReference>
<dbReference type="InterPro" id="IPR011127">
    <property type="entry name" value="Dala_Dala_lig_N"/>
</dbReference>
<evidence type="ECO:0000256" key="7">
    <source>
        <dbReference type="ARBA" id="ARBA00022723"/>
    </source>
</evidence>
<evidence type="ECO:0000256" key="3">
    <source>
        <dbReference type="ARBA" id="ARBA00010871"/>
    </source>
</evidence>
<dbReference type="STRING" id="880526.GCA_000427365_02332"/>
<keyword evidence="16" id="KW-0464">Manganese</keyword>
<dbReference type="EMBL" id="UGVL01000001">
    <property type="protein sequence ID" value="SUE34103.1"/>
    <property type="molecule type" value="Genomic_DNA"/>
</dbReference>
<keyword evidence="10 14" id="KW-0133">Cell shape</keyword>
<proteinExistence type="inferred from homology"/>
<dbReference type="PROSITE" id="PS50975">
    <property type="entry name" value="ATP_GRASP"/>
    <property type="match status" value="1"/>
</dbReference>
<comment type="function">
    <text evidence="14">Cell wall formation.</text>
</comment>
<comment type="catalytic activity">
    <reaction evidence="13 14">
        <text>2 D-alanine + ATP = D-alanyl-D-alanine + ADP + phosphate + H(+)</text>
        <dbReference type="Rhea" id="RHEA:11224"/>
        <dbReference type="ChEBI" id="CHEBI:15378"/>
        <dbReference type="ChEBI" id="CHEBI:30616"/>
        <dbReference type="ChEBI" id="CHEBI:43474"/>
        <dbReference type="ChEBI" id="CHEBI:57416"/>
        <dbReference type="ChEBI" id="CHEBI:57822"/>
        <dbReference type="ChEBI" id="CHEBI:456216"/>
        <dbReference type="EC" id="6.3.2.4"/>
    </reaction>
</comment>
<dbReference type="Proteomes" id="UP000255233">
    <property type="component" value="Unassembled WGS sequence"/>
</dbReference>
<dbReference type="GO" id="GO:0071555">
    <property type="term" value="P:cell wall organization"/>
    <property type="evidence" value="ECO:0007669"/>
    <property type="project" value="UniProtKB-KW"/>
</dbReference>
<keyword evidence="20" id="KW-1185">Reference proteome</keyword>
<evidence type="ECO:0000256" key="5">
    <source>
        <dbReference type="ARBA" id="ARBA00022490"/>
    </source>
</evidence>
<dbReference type="GO" id="GO:0008360">
    <property type="term" value="P:regulation of cell shape"/>
    <property type="evidence" value="ECO:0007669"/>
    <property type="project" value="UniProtKB-KW"/>
</dbReference>
<evidence type="ECO:0000256" key="15">
    <source>
        <dbReference type="PIRSR" id="PIRSR039102-1"/>
    </source>
</evidence>
<gene>
    <name evidence="14 19" type="primary">ddl</name>
    <name evidence="19" type="ORF">NCTC11190_01320</name>
</gene>
<protein>
    <recommendedName>
        <fullName evidence="4 14">D-alanine--D-alanine ligase</fullName>
        <ecNumber evidence="4 14">6.3.2.4</ecNumber>
    </recommendedName>
    <alternativeName>
        <fullName evidence="14">D-Ala-D-Ala ligase</fullName>
    </alternativeName>
    <alternativeName>
        <fullName evidence="14">D-alanylalanine synthetase</fullName>
    </alternativeName>
</protein>
<sequence>MSSVGRCNRLQNFGIGFILLMARKKVVAVIAGGDSSEDVISYKSGAQVYGCLDRESFEPYLVVLRGTSWRVNPSDAAPEGAVLPVDLNDFSFTAPDGRHVKFDYALIQIHGTPGENGILQGYLELMRVPYSTCGPEVSALTFDKSLCKLALRGKPGICLAKEILLRRGDPVPEAEDIIKELGLPFFIKPNASGSSFGVTKVKTAEQIGPAIEAAFAESDAVMLEQFVDGREVSCGMMVAGGKEWILPVTELISEKEFFDFEAKYEGACREVTPADLPAEVVARLNEATATAYRTLGCRGVVRVDFIIDRESGLPYFIEVNTTPGMSAASIVPQQWRAAGLTMGEAFGMIINETSK</sequence>
<feature type="active site" evidence="15">
    <location>
        <position position="194"/>
    </location>
</feature>
<comment type="subcellular location">
    <subcellularLocation>
        <location evidence="2 14">Cytoplasm</location>
    </subcellularLocation>
</comment>
<reference evidence="19 20" key="1">
    <citation type="submission" date="2018-06" db="EMBL/GenBank/DDBJ databases">
        <authorList>
            <consortium name="Pathogen Informatics"/>
            <person name="Doyle S."/>
        </authorList>
    </citation>
    <scope>NUCLEOTIDE SEQUENCE [LARGE SCALE GENOMIC DNA]</scope>
    <source>
        <strain evidence="19 20">NCTC11190</strain>
    </source>
</reference>
<keyword evidence="9 17" id="KW-0067">ATP-binding</keyword>
<evidence type="ECO:0000256" key="9">
    <source>
        <dbReference type="ARBA" id="ARBA00022840"/>
    </source>
</evidence>
<dbReference type="EC" id="6.3.2.4" evidence="4 14"/>
<dbReference type="GO" id="GO:0046872">
    <property type="term" value="F:metal ion binding"/>
    <property type="evidence" value="ECO:0007669"/>
    <property type="project" value="UniProtKB-KW"/>
</dbReference>
<keyword evidence="6 14" id="KW-0436">Ligase</keyword>
<dbReference type="PIRSF" id="PIRSF039102">
    <property type="entry name" value="Ddl/VanB"/>
    <property type="match status" value="1"/>
</dbReference>
<dbReference type="InterPro" id="IPR016185">
    <property type="entry name" value="PreATP-grasp_dom_sf"/>
</dbReference>
<comment type="cofactor">
    <cofactor evidence="16">
        <name>Mg(2+)</name>
        <dbReference type="ChEBI" id="CHEBI:18420"/>
    </cofactor>
    <cofactor evidence="16">
        <name>Mn(2+)</name>
        <dbReference type="ChEBI" id="CHEBI:29035"/>
    </cofactor>
    <text evidence="16">Binds 2 magnesium or manganese ions per subunit.</text>
</comment>
<dbReference type="PROSITE" id="PS00843">
    <property type="entry name" value="DALA_DALA_LIGASE_1"/>
    <property type="match status" value="1"/>
</dbReference>
<dbReference type="GO" id="GO:0008716">
    <property type="term" value="F:D-alanine-D-alanine ligase activity"/>
    <property type="evidence" value="ECO:0007669"/>
    <property type="project" value="UniProtKB-UniRule"/>
</dbReference>
<comment type="pathway">
    <text evidence="14">Cell wall biogenesis; peptidoglycan biosynthesis.</text>
</comment>
<comment type="cofactor">
    <cofactor evidence="1">
        <name>Mn(2+)</name>
        <dbReference type="ChEBI" id="CHEBI:29035"/>
    </cofactor>
</comment>
<feature type="binding site" evidence="16">
    <location>
        <position position="304"/>
    </location>
    <ligand>
        <name>Mg(2+)</name>
        <dbReference type="ChEBI" id="CHEBI:18420"/>
        <label>1</label>
    </ligand>
</feature>
<evidence type="ECO:0000313" key="20">
    <source>
        <dbReference type="Proteomes" id="UP000255233"/>
    </source>
</evidence>
<dbReference type="PROSITE" id="PS00844">
    <property type="entry name" value="DALA_DALA_LIGASE_2"/>
    <property type="match status" value="1"/>
</dbReference>
<dbReference type="InterPro" id="IPR011761">
    <property type="entry name" value="ATP-grasp"/>
</dbReference>
<evidence type="ECO:0000256" key="14">
    <source>
        <dbReference type="HAMAP-Rule" id="MF_00047"/>
    </source>
</evidence>
<evidence type="ECO:0000256" key="10">
    <source>
        <dbReference type="ARBA" id="ARBA00022960"/>
    </source>
</evidence>
<dbReference type="AlphaFoldDB" id="A0A379MRG1"/>
<feature type="active site" evidence="15">
    <location>
        <position position="329"/>
    </location>
</feature>
<dbReference type="PANTHER" id="PTHR23132:SF23">
    <property type="entry name" value="D-ALANINE--D-ALANINE LIGASE B"/>
    <property type="match status" value="1"/>
</dbReference>
<dbReference type="Gene3D" id="3.30.1490.20">
    <property type="entry name" value="ATP-grasp fold, A domain"/>
    <property type="match status" value="1"/>
</dbReference>
<evidence type="ECO:0000259" key="18">
    <source>
        <dbReference type="PROSITE" id="PS50975"/>
    </source>
</evidence>
<evidence type="ECO:0000256" key="16">
    <source>
        <dbReference type="PIRSR" id="PIRSR039102-3"/>
    </source>
</evidence>
<evidence type="ECO:0000256" key="2">
    <source>
        <dbReference type="ARBA" id="ARBA00004496"/>
    </source>
</evidence>
<dbReference type="GO" id="GO:0005524">
    <property type="term" value="F:ATP binding"/>
    <property type="evidence" value="ECO:0007669"/>
    <property type="project" value="UniProtKB-UniRule"/>
</dbReference>
<dbReference type="InterPro" id="IPR000291">
    <property type="entry name" value="D-Ala_lig_Van_CS"/>
</dbReference>
<feature type="binding site" evidence="16">
    <location>
        <position position="318"/>
    </location>
    <ligand>
        <name>Mg(2+)</name>
        <dbReference type="ChEBI" id="CHEBI:18420"/>
        <label>2</label>
    </ligand>
</feature>
<dbReference type="Pfam" id="PF01820">
    <property type="entry name" value="Dala_Dala_lig_N"/>
    <property type="match status" value="1"/>
</dbReference>
<evidence type="ECO:0000256" key="12">
    <source>
        <dbReference type="ARBA" id="ARBA00023316"/>
    </source>
</evidence>
<evidence type="ECO:0000256" key="8">
    <source>
        <dbReference type="ARBA" id="ARBA00022741"/>
    </source>
</evidence>
<dbReference type="InterPro" id="IPR005905">
    <property type="entry name" value="D_ala_D_ala"/>
</dbReference>
<evidence type="ECO:0000256" key="1">
    <source>
        <dbReference type="ARBA" id="ARBA00001936"/>
    </source>
</evidence>
<evidence type="ECO:0000256" key="6">
    <source>
        <dbReference type="ARBA" id="ARBA00022598"/>
    </source>
</evidence>
<accession>A0A379MRG1</accession>
<keyword evidence="11 14" id="KW-0573">Peptidoglycan synthesis</keyword>
<evidence type="ECO:0000256" key="17">
    <source>
        <dbReference type="PROSITE-ProRule" id="PRU00409"/>
    </source>
</evidence>
<keyword evidence="12 14" id="KW-0961">Cell wall biogenesis/degradation</keyword>
<dbReference type="HAMAP" id="MF_00047">
    <property type="entry name" value="Dala_Dala_lig"/>
    <property type="match status" value="1"/>
</dbReference>
<keyword evidence="8 17" id="KW-0547">Nucleotide-binding</keyword>
<keyword evidence="7 16" id="KW-0479">Metal-binding</keyword>
<keyword evidence="16" id="KW-0460">Magnesium</keyword>
<name>A0A379MRG1_9BACT</name>
<comment type="similarity">
    <text evidence="3 14">Belongs to the D-alanine--D-alanine ligase family.</text>
</comment>